<keyword evidence="6" id="KW-1185">Reference proteome</keyword>
<keyword evidence="2" id="KW-0378">Hydrolase</keyword>
<dbReference type="Gene3D" id="3.90.79.10">
    <property type="entry name" value="Nucleoside Triphosphate Pyrophosphohydrolase"/>
    <property type="match status" value="1"/>
</dbReference>
<dbReference type="EMBL" id="CP036455">
    <property type="protein sequence ID" value="QBI56137.1"/>
    <property type="molecule type" value="Genomic_DNA"/>
</dbReference>
<gene>
    <name evidence="5" type="ORF">EKD16_21920</name>
</gene>
<dbReference type="PANTHER" id="PTHR43046:SF14">
    <property type="entry name" value="MUTT_NUDIX FAMILY PROTEIN"/>
    <property type="match status" value="1"/>
</dbReference>
<evidence type="ECO:0000256" key="2">
    <source>
        <dbReference type="ARBA" id="ARBA00022801"/>
    </source>
</evidence>
<name>A0A4P6QAA1_9ACTN</name>
<feature type="domain" description="Nudix hydrolase" evidence="4">
    <location>
        <begin position="17"/>
        <end position="151"/>
    </location>
</feature>
<dbReference type="OrthoDB" id="21342at2"/>
<evidence type="ECO:0000313" key="6">
    <source>
        <dbReference type="Proteomes" id="UP000292235"/>
    </source>
</evidence>
<dbReference type="Pfam" id="PF00293">
    <property type="entry name" value="NUDIX"/>
    <property type="match status" value="1"/>
</dbReference>
<proteinExistence type="predicted"/>
<feature type="region of interest" description="Disordered" evidence="3">
    <location>
        <begin position="204"/>
        <end position="229"/>
    </location>
</feature>
<comment type="cofactor">
    <cofactor evidence="1">
        <name>Mg(2+)</name>
        <dbReference type="ChEBI" id="CHEBI:18420"/>
    </cofactor>
</comment>
<dbReference type="InterPro" id="IPR020084">
    <property type="entry name" value="NUDIX_hydrolase_CS"/>
</dbReference>
<evidence type="ECO:0000259" key="4">
    <source>
        <dbReference type="PROSITE" id="PS51462"/>
    </source>
</evidence>
<evidence type="ECO:0000256" key="3">
    <source>
        <dbReference type="SAM" id="MobiDB-lite"/>
    </source>
</evidence>
<dbReference type="SUPFAM" id="SSF55811">
    <property type="entry name" value="Nudix"/>
    <property type="match status" value="1"/>
</dbReference>
<dbReference type="AlphaFoldDB" id="A0A4P6QAA1"/>
<dbReference type="GO" id="GO:0016787">
    <property type="term" value="F:hydrolase activity"/>
    <property type="evidence" value="ECO:0007669"/>
    <property type="project" value="UniProtKB-KW"/>
</dbReference>
<dbReference type="InterPro" id="IPR000086">
    <property type="entry name" value="NUDIX_hydrolase_dom"/>
</dbReference>
<protein>
    <recommendedName>
        <fullName evidence="4">Nudix hydrolase domain-containing protein</fullName>
    </recommendedName>
</protein>
<organism evidence="5 6">
    <name type="scientific">Streptomonospora litoralis</name>
    <dbReference type="NCBI Taxonomy" id="2498135"/>
    <lineage>
        <taxon>Bacteria</taxon>
        <taxon>Bacillati</taxon>
        <taxon>Actinomycetota</taxon>
        <taxon>Actinomycetes</taxon>
        <taxon>Streptosporangiales</taxon>
        <taxon>Nocardiopsidaceae</taxon>
        <taxon>Streptomonospora</taxon>
    </lineage>
</organism>
<dbReference type="RefSeq" id="WP_131100811.1">
    <property type="nucleotide sequence ID" value="NZ_CP036455.1"/>
</dbReference>
<dbReference type="KEGG" id="strr:EKD16_21920"/>
<dbReference type="CDD" id="cd04683">
    <property type="entry name" value="NUDIX_Hydrolase"/>
    <property type="match status" value="1"/>
</dbReference>
<accession>A0A4P6QAA1</accession>
<sequence>MCDRMFENLASEEARSAAVLAAHVLLFDRGRVLLTRRSANAAYAPLYWHASVAGKVEPHESVVDAAVREAREELGIVLAPGDLEPAHVMHSAENGSRLHVFFAARTWEGVPVNAEPDKHAQIAWNPAHRLPDATVGYCAQAIEAYLTGAPFSLHRFPHNGETAAASGPAAEADLGDAGVPGSLELMFNRIAAERRRQERMYGIQNLSSGNGPQHRPQAERAQSNVDDAGHPPTFYDLAFEELSEARAADDRELLEELVQSAAVLVQWGQAVLASQEAGDPTTPSSRS</sequence>
<dbReference type="PROSITE" id="PS00893">
    <property type="entry name" value="NUDIX_BOX"/>
    <property type="match status" value="1"/>
</dbReference>
<reference evidence="5 6" key="1">
    <citation type="submission" date="2019-02" db="EMBL/GenBank/DDBJ databases">
        <authorList>
            <person name="Khodamoradi S."/>
            <person name="Hahnke R.L."/>
            <person name="Kaempfer P."/>
            <person name="Schumann P."/>
            <person name="Rohde M."/>
            <person name="Steinert M."/>
            <person name="Luzhetskyy A."/>
            <person name="Wink J."/>
            <person name="Ruckert C."/>
        </authorList>
    </citation>
    <scope>NUCLEOTIDE SEQUENCE [LARGE SCALE GENOMIC DNA]</scope>
    <source>
        <strain evidence="5 6">M2</strain>
    </source>
</reference>
<dbReference type="Proteomes" id="UP000292235">
    <property type="component" value="Chromosome"/>
</dbReference>
<dbReference type="PROSITE" id="PS51462">
    <property type="entry name" value="NUDIX"/>
    <property type="match status" value="1"/>
</dbReference>
<evidence type="ECO:0000313" key="5">
    <source>
        <dbReference type="EMBL" id="QBI56137.1"/>
    </source>
</evidence>
<dbReference type="InterPro" id="IPR015797">
    <property type="entry name" value="NUDIX_hydrolase-like_dom_sf"/>
</dbReference>
<dbReference type="PANTHER" id="PTHR43046">
    <property type="entry name" value="GDP-MANNOSE MANNOSYL HYDROLASE"/>
    <property type="match status" value="1"/>
</dbReference>
<evidence type="ECO:0000256" key="1">
    <source>
        <dbReference type="ARBA" id="ARBA00001946"/>
    </source>
</evidence>